<organism evidence="1 2">
    <name type="scientific">Caenispirillum salinarum AK4</name>
    <dbReference type="NCBI Taxonomy" id="1238182"/>
    <lineage>
        <taxon>Bacteria</taxon>
        <taxon>Pseudomonadati</taxon>
        <taxon>Pseudomonadota</taxon>
        <taxon>Alphaproteobacteria</taxon>
        <taxon>Rhodospirillales</taxon>
        <taxon>Novispirillaceae</taxon>
        <taxon>Caenispirillum</taxon>
    </lineage>
</organism>
<dbReference type="Gene3D" id="3.90.550.10">
    <property type="entry name" value="Spore Coat Polysaccharide Biosynthesis Protein SpsA, Chain A"/>
    <property type="match status" value="1"/>
</dbReference>
<dbReference type="EMBL" id="ANHY01000040">
    <property type="protein sequence ID" value="EKV26057.1"/>
    <property type="molecule type" value="Genomic_DNA"/>
</dbReference>
<reference evidence="1 2" key="1">
    <citation type="journal article" date="2013" name="Genome Announc.">
        <title>Draft Genome Sequence of an Alphaproteobacterium, Caenispirillum salinarum AK4(T), Isolated from a Solar Saltern.</title>
        <authorList>
            <person name="Khatri I."/>
            <person name="Singh A."/>
            <person name="Korpole S."/>
            <person name="Pinnaka A.K."/>
            <person name="Subramanian S."/>
        </authorList>
    </citation>
    <scope>NUCLEOTIDE SEQUENCE [LARGE SCALE GENOMIC DNA]</scope>
    <source>
        <strain evidence="1 2">AK4</strain>
    </source>
</reference>
<evidence type="ECO:0000313" key="2">
    <source>
        <dbReference type="Proteomes" id="UP000009881"/>
    </source>
</evidence>
<protein>
    <submittedName>
        <fullName evidence="1">N-Acetylneuraminate cytidylyltransferase</fullName>
    </submittedName>
</protein>
<evidence type="ECO:0000313" key="1">
    <source>
        <dbReference type="EMBL" id="EKV26057.1"/>
    </source>
</evidence>
<gene>
    <name evidence="1" type="ORF">C882_3344</name>
</gene>
<keyword evidence="1" id="KW-0808">Transferase</keyword>
<name>K9GLY0_9PROT</name>
<accession>K9GLY0</accession>
<dbReference type="InterPro" id="IPR029044">
    <property type="entry name" value="Nucleotide-diphossugar_trans"/>
</dbReference>
<dbReference type="GO" id="GO:0008781">
    <property type="term" value="F:N-acylneuraminate cytidylyltransferase activity"/>
    <property type="evidence" value="ECO:0007669"/>
    <property type="project" value="TreeGrafter"/>
</dbReference>
<dbReference type="PANTHER" id="PTHR21485:SF6">
    <property type="entry name" value="N-ACYLNEURAMINATE CYTIDYLYLTRANSFERASE-RELATED"/>
    <property type="match status" value="1"/>
</dbReference>
<dbReference type="SUPFAM" id="SSF53448">
    <property type="entry name" value="Nucleotide-diphospho-sugar transferases"/>
    <property type="match status" value="1"/>
</dbReference>
<dbReference type="AlphaFoldDB" id="K9GLY0"/>
<dbReference type="InterPro" id="IPR003329">
    <property type="entry name" value="Cytidylyl_trans"/>
</dbReference>
<keyword evidence="2" id="KW-1185">Reference proteome</keyword>
<comment type="caution">
    <text evidence="1">The sequence shown here is derived from an EMBL/GenBank/DDBJ whole genome shotgun (WGS) entry which is preliminary data.</text>
</comment>
<dbReference type="OrthoDB" id="9805604at2"/>
<dbReference type="CDD" id="cd02513">
    <property type="entry name" value="CMP-NeuAc_Synthase"/>
    <property type="match status" value="1"/>
</dbReference>
<dbReference type="InterPro" id="IPR050793">
    <property type="entry name" value="CMP-NeuNAc_synthase"/>
</dbReference>
<dbReference type="PANTHER" id="PTHR21485">
    <property type="entry name" value="HAD SUPERFAMILY MEMBERS CMAS AND KDSC"/>
    <property type="match status" value="1"/>
</dbReference>
<dbReference type="Proteomes" id="UP000009881">
    <property type="component" value="Unassembled WGS sequence"/>
</dbReference>
<dbReference type="eggNOG" id="COG1083">
    <property type="taxonomic scope" value="Bacteria"/>
</dbReference>
<sequence length="228" mass="24828">MIVVVPARGGSKRIPHKNIAALAGRPLLARTLDQARDAGLLANVVVSTDAEPIAAVARDCGARVIMRPADLASDTASTEAALLHVLDVLADEGRHDEWIMTLPPTSPFREASTIRAFADAVHDLPAEVDCLMSVTETRGDYWRRLPDGSFRRLFPDAPRRQQDREPLFEENSAIYVTRVAALRDSGIILGRGVEGRPIGWREALDINTPDDLALAEALLASGRRPVED</sequence>
<dbReference type="RefSeq" id="WP_009542964.1">
    <property type="nucleotide sequence ID" value="NZ_ANHY01000040.1"/>
</dbReference>
<proteinExistence type="predicted"/>
<dbReference type="Pfam" id="PF02348">
    <property type="entry name" value="CTP_transf_3"/>
    <property type="match status" value="1"/>
</dbReference>
<dbReference type="STRING" id="1238182.C882_3344"/>
<keyword evidence="1" id="KW-0548">Nucleotidyltransferase</keyword>